<keyword evidence="6" id="KW-0813">Transport</keyword>
<evidence type="ECO:0000313" key="9">
    <source>
        <dbReference type="Proteomes" id="UP000035199"/>
    </source>
</evidence>
<protein>
    <submittedName>
        <fullName evidence="8">ABC-type Mn2+/Zn2+ transport system, permease component</fullName>
    </submittedName>
</protein>
<dbReference type="Pfam" id="PF00950">
    <property type="entry name" value="ABC-3"/>
    <property type="match status" value="1"/>
</dbReference>
<keyword evidence="3 6" id="KW-0812">Transmembrane</keyword>
<dbReference type="AlphaFoldDB" id="A0A0G3H104"/>
<dbReference type="PATRIC" id="fig|571915.4.peg.3003"/>
<accession>A0A0G3H104</accession>
<evidence type="ECO:0000256" key="7">
    <source>
        <dbReference type="SAM" id="Phobius"/>
    </source>
</evidence>
<feature type="transmembrane region" description="Helical" evidence="7">
    <location>
        <begin position="12"/>
        <end position="36"/>
    </location>
</feature>
<gene>
    <name evidence="8" type="ORF">CMUST_13990</name>
</gene>
<reference evidence="9" key="2">
    <citation type="submission" date="2015-05" db="EMBL/GenBank/DDBJ databases">
        <title>Complete genome sequence of Corynebacterium mustelae DSM 45274, isolated from various tissues of a male ferret with lethal sepsis.</title>
        <authorList>
            <person name="Ruckert C."/>
            <person name="Albersmeier A."/>
            <person name="Winkler A."/>
            <person name="Tauch A."/>
        </authorList>
    </citation>
    <scope>NUCLEOTIDE SEQUENCE [LARGE SCALE GENOMIC DNA]</scope>
    <source>
        <strain evidence="9">DSM 45274</strain>
    </source>
</reference>
<dbReference type="PANTHER" id="PTHR30477:SF21">
    <property type="entry name" value="ABC-3 PROTEIN"/>
    <property type="match status" value="1"/>
</dbReference>
<feature type="transmembrane region" description="Helical" evidence="7">
    <location>
        <begin position="254"/>
        <end position="273"/>
    </location>
</feature>
<keyword evidence="9" id="KW-1185">Reference proteome</keyword>
<dbReference type="EMBL" id="CP011542">
    <property type="protein sequence ID" value="AKK07091.1"/>
    <property type="molecule type" value="Genomic_DNA"/>
</dbReference>
<dbReference type="Proteomes" id="UP000035199">
    <property type="component" value="Chromosome"/>
</dbReference>
<dbReference type="RefSeq" id="WP_047262989.1">
    <property type="nucleotide sequence ID" value="NZ_CP011542.1"/>
</dbReference>
<evidence type="ECO:0000313" key="8">
    <source>
        <dbReference type="EMBL" id="AKK07091.1"/>
    </source>
</evidence>
<dbReference type="KEGG" id="cmv:CMUST_13990"/>
<sequence>MGSEIFTDIFTIAYLQRALIVLMILGIVGGSVGVLVNLRAMEFSVEALVHSIFPGMVVGLAIYGINGIVPGAAAVAAVAAATLTVVTKKATSEAGTAVVLTSFYGLGVVLSLSIGDYSGQLDALMFGRLLDITEIRLYQTVACSVIALTLLVLTWRQQVLCAFDRSYARSLRVKVLIIDAVLNAAIAAVVVAASSAVGVLLVIGYLIIPGAAARLLATNTSQMVVIAVGSGIIAAIIGVIAMNVDLGRQISPQAAVSLSLIVVFMAAFAVSFYRRRAC</sequence>
<comment type="subcellular location">
    <subcellularLocation>
        <location evidence="6">Cell membrane</location>
        <topology evidence="6">Multi-pass membrane protein</topology>
    </subcellularLocation>
    <subcellularLocation>
        <location evidence="1">Membrane</location>
        <topology evidence="1">Multi-pass membrane protein</topology>
    </subcellularLocation>
</comment>
<dbReference type="InterPro" id="IPR001626">
    <property type="entry name" value="ABC_TroCD"/>
</dbReference>
<feature type="transmembrane region" description="Helical" evidence="7">
    <location>
        <begin position="135"/>
        <end position="155"/>
    </location>
</feature>
<keyword evidence="5 7" id="KW-0472">Membrane</keyword>
<dbReference type="STRING" id="571915.CMUST_13990"/>
<evidence type="ECO:0000256" key="5">
    <source>
        <dbReference type="ARBA" id="ARBA00023136"/>
    </source>
</evidence>
<feature type="transmembrane region" description="Helical" evidence="7">
    <location>
        <begin position="94"/>
        <end position="115"/>
    </location>
</feature>
<dbReference type="PANTHER" id="PTHR30477">
    <property type="entry name" value="ABC-TRANSPORTER METAL-BINDING PROTEIN"/>
    <property type="match status" value="1"/>
</dbReference>
<proteinExistence type="inferred from homology"/>
<dbReference type="InterPro" id="IPR037294">
    <property type="entry name" value="ABC_BtuC-like"/>
</dbReference>
<dbReference type="SUPFAM" id="SSF81345">
    <property type="entry name" value="ABC transporter involved in vitamin B12 uptake, BtuC"/>
    <property type="match status" value="1"/>
</dbReference>
<comment type="similarity">
    <text evidence="2 6">Belongs to the ABC-3 integral membrane protein family.</text>
</comment>
<evidence type="ECO:0000256" key="6">
    <source>
        <dbReference type="RuleBase" id="RU003943"/>
    </source>
</evidence>
<evidence type="ECO:0000256" key="2">
    <source>
        <dbReference type="ARBA" id="ARBA00008034"/>
    </source>
</evidence>
<evidence type="ECO:0000256" key="4">
    <source>
        <dbReference type="ARBA" id="ARBA00022989"/>
    </source>
</evidence>
<keyword evidence="4 7" id="KW-1133">Transmembrane helix</keyword>
<organism evidence="8 9">
    <name type="scientific">Corynebacterium mustelae</name>
    <dbReference type="NCBI Taxonomy" id="571915"/>
    <lineage>
        <taxon>Bacteria</taxon>
        <taxon>Bacillati</taxon>
        <taxon>Actinomycetota</taxon>
        <taxon>Actinomycetes</taxon>
        <taxon>Mycobacteriales</taxon>
        <taxon>Corynebacteriaceae</taxon>
        <taxon>Corynebacterium</taxon>
    </lineage>
</organism>
<reference evidence="8 9" key="1">
    <citation type="journal article" date="2015" name="Genome Announc.">
        <title>Complete Genome Sequence of the Type Strain Corynebacterium mustelae DSM 45274, Isolated from Various Tissues of a Male Ferret with Lethal Sepsis.</title>
        <authorList>
            <person name="Ruckert C."/>
            <person name="Eimer J."/>
            <person name="Winkler A."/>
            <person name="Tauch A."/>
        </authorList>
    </citation>
    <scope>NUCLEOTIDE SEQUENCE [LARGE SCALE GENOMIC DNA]</scope>
    <source>
        <strain evidence="8 9">DSM 45274</strain>
    </source>
</reference>
<feature type="transmembrane region" description="Helical" evidence="7">
    <location>
        <begin position="68"/>
        <end position="87"/>
    </location>
</feature>
<evidence type="ECO:0000256" key="1">
    <source>
        <dbReference type="ARBA" id="ARBA00004141"/>
    </source>
</evidence>
<evidence type="ECO:0000256" key="3">
    <source>
        <dbReference type="ARBA" id="ARBA00022692"/>
    </source>
</evidence>
<feature type="transmembrane region" description="Helical" evidence="7">
    <location>
        <begin position="224"/>
        <end position="242"/>
    </location>
</feature>
<name>A0A0G3H104_9CORY</name>
<dbReference type="GO" id="GO:0055085">
    <property type="term" value="P:transmembrane transport"/>
    <property type="evidence" value="ECO:0007669"/>
    <property type="project" value="InterPro"/>
</dbReference>
<feature type="transmembrane region" description="Helical" evidence="7">
    <location>
        <begin position="175"/>
        <end position="193"/>
    </location>
</feature>
<dbReference type="Gene3D" id="1.10.3470.10">
    <property type="entry name" value="ABC transporter involved in vitamin B12 uptake, BtuC"/>
    <property type="match status" value="1"/>
</dbReference>
<feature type="transmembrane region" description="Helical" evidence="7">
    <location>
        <begin position="199"/>
        <end position="217"/>
    </location>
</feature>
<dbReference type="GO" id="GO:0043190">
    <property type="term" value="C:ATP-binding cassette (ABC) transporter complex"/>
    <property type="evidence" value="ECO:0007669"/>
    <property type="project" value="InterPro"/>
</dbReference>